<proteinExistence type="predicted"/>
<keyword evidence="1" id="KW-0472">Membrane</keyword>
<gene>
    <name evidence="2" type="ORF">DEM27_04260</name>
</gene>
<comment type="caution">
    <text evidence="2">The sequence shown here is derived from an EMBL/GenBank/DDBJ whole genome shotgun (WGS) entry which is preliminary data.</text>
</comment>
<evidence type="ECO:0000313" key="3">
    <source>
        <dbReference type="Proteomes" id="UP000245252"/>
    </source>
</evidence>
<name>A0A2U2DU84_9HYPH</name>
<keyword evidence="1" id="KW-1133">Transmembrane helix</keyword>
<protein>
    <submittedName>
        <fullName evidence="2">Fis family transcriptional regulator</fullName>
    </submittedName>
</protein>
<feature type="transmembrane region" description="Helical" evidence="1">
    <location>
        <begin position="102"/>
        <end position="126"/>
    </location>
</feature>
<reference evidence="2 3" key="1">
    <citation type="submission" date="2018-05" db="EMBL/GenBank/DDBJ databases">
        <title>The draft genome of strain NS-104.</title>
        <authorList>
            <person name="Hang P."/>
            <person name="Jiang J."/>
        </authorList>
    </citation>
    <scope>NUCLEOTIDE SEQUENCE [LARGE SCALE GENOMIC DNA]</scope>
    <source>
        <strain evidence="2 3">NS-104</strain>
    </source>
</reference>
<organism evidence="2 3">
    <name type="scientific">Metarhizobium album</name>
    <dbReference type="NCBI Taxonomy" id="2182425"/>
    <lineage>
        <taxon>Bacteria</taxon>
        <taxon>Pseudomonadati</taxon>
        <taxon>Pseudomonadota</taxon>
        <taxon>Alphaproteobacteria</taxon>
        <taxon>Hyphomicrobiales</taxon>
        <taxon>Rhizobiaceae</taxon>
        <taxon>Metarhizobium</taxon>
    </lineage>
</organism>
<dbReference type="EMBL" id="QFBC01000002">
    <property type="protein sequence ID" value="PWE56868.1"/>
    <property type="molecule type" value="Genomic_DNA"/>
</dbReference>
<sequence>MNDLRKQPLDVRLSALLDGEVQHDEKEELERLIATNSEARELYDRLKRGSEIGNIAFEEFLKEPVPLALVRKIKKTEPPQQNASRSNGLRSHFVSALMQPQAMAACLALLVVGGGIGYFLGAGSYVPDVPVQMAQAPVQKNWLDDIAAYHRVYARQQRHLAEVPPSEADHIVSWLTDSVGVGFKLPDLAPDGLEFKGARLLVAQGKPVAQLLYRNQENDIIAICFMKNGDSTDDGFDETIKDDIGLVSWHKGAVAYVVVGPSSEATLTKIAEKVSTQI</sequence>
<keyword evidence="3" id="KW-1185">Reference proteome</keyword>
<dbReference type="OrthoDB" id="7187254at2"/>
<dbReference type="AlphaFoldDB" id="A0A2U2DU84"/>
<evidence type="ECO:0000256" key="1">
    <source>
        <dbReference type="SAM" id="Phobius"/>
    </source>
</evidence>
<keyword evidence="1" id="KW-0812">Transmembrane</keyword>
<accession>A0A2U2DU84</accession>
<evidence type="ECO:0000313" key="2">
    <source>
        <dbReference type="EMBL" id="PWE56868.1"/>
    </source>
</evidence>
<dbReference type="RefSeq" id="WP_109456973.1">
    <property type="nucleotide sequence ID" value="NZ_QFBC01000002.1"/>
</dbReference>
<dbReference type="Proteomes" id="UP000245252">
    <property type="component" value="Unassembled WGS sequence"/>
</dbReference>